<keyword evidence="13" id="KW-1185">Reference proteome</keyword>
<dbReference type="InterPro" id="IPR035965">
    <property type="entry name" value="PAS-like_dom_sf"/>
</dbReference>
<dbReference type="GO" id="GO:0005886">
    <property type="term" value="C:plasma membrane"/>
    <property type="evidence" value="ECO:0007669"/>
    <property type="project" value="UniProtKB-SubCell"/>
</dbReference>
<evidence type="ECO:0000256" key="3">
    <source>
        <dbReference type="ARBA" id="ARBA00012282"/>
    </source>
</evidence>
<dbReference type="InterPro" id="IPR043128">
    <property type="entry name" value="Rev_trsase/Diguanyl_cyclase"/>
</dbReference>
<evidence type="ECO:0000259" key="8">
    <source>
        <dbReference type="PROSITE" id="PS50112"/>
    </source>
</evidence>
<dbReference type="Gene3D" id="3.30.450.20">
    <property type="entry name" value="PAS domain"/>
    <property type="match status" value="1"/>
</dbReference>
<dbReference type="InterPro" id="IPR011006">
    <property type="entry name" value="CheY-like_superfamily"/>
</dbReference>
<dbReference type="InterPro" id="IPR000014">
    <property type="entry name" value="PAS"/>
</dbReference>
<feature type="domain" description="PAS" evidence="8">
    <location>
        <begin position="150"/>
        <end position="199"/>
    </location>
</feature>
<dbReference type="SUPFAM" id="SSF141868">
    <property type="entry name" value="EAL domain-like"/>
    <property type="match status" value="1"/>
</dbReference>
<evidence type="ECO:0000256" key="5">
    <source>
        <dbReference type="ARBA" id="ARBA00051114"/>
    </source>
</evidence>
<dbReference type="SMART" id="SM00052">
    <property type="entry name" value="EAL"/>
    <property type="match status" value="1"/>
</dbReference>
<dbReference type="InterPro" id="IPR000700">
    <property type="entry name" value="PAS-assoc_C"/>
</dbReference>
<dbReference type="EMBL" id="FOXM01000006">
    <property type="protein sequence ID" value="SFP83924.1"/>
    <property type="molecule type" value="Genomic_DNA"/>
</dbReference>
<dbReference type="CDD" id="cd00130">
    <property type="entry name" value="PAS"/>
    <property type="match status" value="1"/>
</dbReference>
<evidence type="ECO:0000313" key="12">
    <source>
        <dbReference type="EMBL" id="SFP83924.1"/>
    </source>
</evidence>
<dbReference type="PROSITE" id="PS50112">
    <property type="entry name" value="PAS"/>
    <property type="match status" value="1"/>
</dbReference>
<dbReference type="Pfam" id="PF00563">
    <property type="entry name" value="EAL"/>
    <property type="match status" value="1"/>
</dbReference>
<name>A0A1I5TLH0_9GAMM</name>
<dbReference type="InterPro" id="IPR052155">
    <property type="entry name" value="Biofilm_reg_signaling"/>
</dbReference>
<dbReference type="CDD" id="cd00156">
    <property type="entry name" value="REC"/>
    <property type="match status" value="1"/>
</dbReference>
<dbReference type="GO" id="GO:0071111">
    <property type="term" value="F:cyclic-guanylate-specific phosphodiesterase activity"/>
    <property type="evidence" value="ECO:0007669"/>
    <property type="project" value="UniProtKB-EC"/>
</dbReference>
<feature type="domain" description="GGDEF" evidence="11">
    <location>
        <begin position="310"/>
        <end position="443"/>
    </location>
</feature>
<dbReference type="InterPro" id="IPR001789">
    <property type="entry name" value="Sig_transdc_resp-reg_receiver"/>
</dbReference>
<protein>
    <recommendedName>
        <fullName evidence="3">cyclic-guanylate-specific phosphodiesterase</fullName>
        <ecNumber evidence="3">3.1.4.52</ecNumber>
    </recommendedName>
</protein>
<gene>
    <name evidence="12" type="ORF">SAMN05216229_106183</name>
</gene>
<dbReference type="CDD" id="cd01948">
    <property type="entry name" value="EAL"/>
    <property type="match status" value="1"/>
</dbReference>
<evidence type="ECO:0000256" key="2">
    <source>
        <dbReference type="ARBA" id="ARBA00004533"/>
    </source>
</evidence>
<dbReference type="SMART" id="SM00267">
    <property type="entry name" value="GGDEF"/>
    <property type="match status" value="1"/>
</dbReference>
<keyword evidence="6" id="KW-0597">Phosphoprotein</keyword>
<dbReference type="PROSITE" id="PS50110">
    <property type="entry name" value="RESPONSE_REGULATORY"/>
    <property type="match status" value="1"/>
</dbReference>
<dbReference type="NCBIfam" id="TIGR00254">
    <property type="entry name" value="GGDEF"/>
    <property type="match status" value="1"/>
</dbReference>
<dbReference type="InterPro" id="IPR000160">
    <property type="entry name" value="GGDEF_dom"/>
</dbReference>
<dbReference type="InterPro" id="IPR001610">
    <property type="entry name" value="PAC"/>
</dbReference>
<dbReference type="InterPro" id="IPR001633">
    <property type="entry name" value="EAL_dom"/>
</dbReference>
<evidence type="ECO:0000259" key="9">
    <source>
        <dbReference type="PROSITE" id="PS50113"/>
    </source>
</evidence>
<dbReference type="NCBIfam" id="TIGR00229">
    <property type="entry name" value="sensory_box"/>
    <property type="match status" value="1"/>
</dbReference>
<dbReference type="GO" id="GO:0071732">
    <property type="term" value="P:cellular response to nitric oxide"/>
    <property type="evidence" value="ECO:0007669"/>
    <property type="project" value="UniProtKB-ARBA"/>
</dbReference>
<dbReference type="PANTHER" id="PTHR44757">
    <property type="entry name" value="DIGUANYLATE CYCLASE DGCP"/>
    <property type="match status" value="1"/>
</dbReference>
<dbReference type="Pfam" id="PF13426">
    <property type="entry name" value="PAS_9"/>
    <property type="match status" value="1"/>
</dbReference>
<dbReference type="Pfam" id="PF00072">
    <property type="entry name" value="Response_reg"/>
    <property type="match status" value="1"/>
</dbReference>
<evidence type="ECO:0000256" key="6">
    <source>
        <dbReference type="PROSITE-ProRule" id="PRU00169"/>
    </source>
</evidence>
<dbReference type="SMART" id="SM00091">
    <property type="entry name" value="PAS"/>
    <property type="match status" value="1"/>
</dbReference>
<comment type="subcellular location">
    <subcellularLocation>
        <location evidence="2">Cell inner membrane</location>
    </subcellularLocation>
</comment>
<dbReference type="FunFam" id="3.30.70.270:FF:000001">
    <property type="entry name" value="Diguanylate cyclase domain protein"/>
    <property type="match status" value="1"/>
</dbReference>
<dbReference type="Gene3D" id="3.30.70.270">
    <property type="match status" value="1"/>
</dbReference>
<dbReference type="PROSITE" id="PS50113">
    <property type="entry name" value="PAC"/>
    <property type="match status" value="1"/>
</dbReference>
<dbReference type="SMART" id="SM00086">
    <property type="entry name" value="PAC"/>
    <property type="match status" value="1"/>
</dbReference>
<dbReference type="RefSeq" id="WP_342742279.1">
    <property type="nucleotide sequence ID" value="NZ_FOXM01000006.1"/>
</dbReference>
<feature type="domain" description="PAC" evidence="9">
    <location>
        <begin position="224"/>
        <end position="278"/>
    </location>
</feature>
<dbReference type="Pfam" id="PF00990">
    <property type="entry name" value="GGDEF"/>
    <property type="match status" value="1"/>
</dbReference>
<dbReference type="EC" id="3.1.4.52" evidence="3"/>
<organism evidence="12 13">
    <name type="scientific">Geopseudomonas sagittaria</name>
    <dbReference type="NCBI Taxonomy" id="1135990"/>
    <lineage>
        <taxon>Bacteria</taxon>
        <taxon>Pseudomonadati</taxon>
        <taxon>Pseudomonadota</taxon>
        <taxon>Gammaproteobacteria</taxon>
        <taxon>Pseudomonadales</taxon>
        <taxon>Pseudomonadaceae</taxon>
        <taxon>Geopseudomonas</taxon>
    </lineage>
</organism>
<keyword evidence="4" id="KW-0973">c-di-GMP</keyword>
<feature type="domain" description="EAL" evidence="10">
    <location>
        <begin position="452"/>
        <end position="706"/>
    </location>
</feature>
<dbReference type="SMART" id="SM00448">
    <property type="entry name" value="REC"/>
    <property type="match status" value="1"/>
</dbReference>
<feature type="domain" description="Response regulatory" evidence="7">
    <location>
        <begin position="17"/>
        <end position="134"/>
    </location>
</feature>
<dbReference type="InterPro" id="IPR029787">
    <property type="entry name" value="Nucleotide_cyclase"/>
</dbReference>
<dbReference type="Gene3D" id="3.20.20.450">
    <property type="entry name" value="EAL domain"/>
    <property type="match status" value="1"/>
</dbReference>
<dbReference type="CDD" id="cd01949">
    <property type="entry name" value="GGDEF"/>
    <property type="match status" value="1"/>
</dbReference>
<dbReference type="PROSITE" id="PS50887">
    <property type="entry name" value="GGDEF"/>
    <property type="match status" value="1"/>
</dbReference>
<dbReference type="PROSITE" id="PS50883">
    <property type="entry name" value="EAL"/>
    <property type="match status" value="1"/>
</dbReference>
<dbReference type="AlphaFoldDB" id="A0A1I5TLH0"/>
<proteinExistence type="predicted"/>
<evidence type="ECO:0000256" key="1">
    <source>
        <dbReference type="ARBA" id="ARBA00001946"/>
    </source>
</evidence>
<dbReference type="Gene3D" id="3.40.50.2300">
    <property type="match status" value="1"/>
</dbReference>
<dbReference type="SUPFAM" id="SSF55785">
    <property type="entry name" value="PYP-like sensor domain (PAS domain)"/>
    <property type="match status" value="1"/>
</dbReference>
<evidence type="ECO:0000259" key="7">
    <source>
        <dbReference type="PROSITE" id="PS50110"/>
    </source>
</evidence>
<dbReference type="FunFam" id="3.20.20.450:FF:000001">
    <property type="entry name" value="Cyclic di-GMP phosphodiesterase yahA"/>
    <property type="match status" value="1"/>
</dbReference>
<dbReference type="SUPFAM" id="SSF55073">
    <property type="entry name" value="Nucleotide cyclase"/>
    <property type="match status" value="1"/>
</dbReference>
<dbReference type="InterPro" id="IPR035919">
    <property type="entry name" value="EAL_sf"/>
</dbReference>
<feature type="modified residue" description="4-aspartylphosphate" evidence="6">
    <location>
        <position position="69"/>
    </location>
</feature>
<dbReference type="PANTHER" id="PTHR44757:SF2">
    <property type="entry name" value="BIOFILM ARCHITECTURE MAINTENANCE PROTEIN MBAA"/>
    <property type="match status" value="1"/>
</dbReference>
<dbReference type="Proteomes" id="UP000243084">
    <property type="component" value="Unassembled WGS sequence"/>
</dbReference>
<dbReference type="SUPFAM" id="SSF52172">
    <property type="entry name" value="CheY-like"/>
    <property type="match status" value="1"/>
</dbReference>
<evidence type="ECO:0000256" key="4">
    <source>
        <dbReference type="ARBA" id="ARBA00022636"/>
    </source>
</evidence>
<sequence>MTIGAAPSMSLPEHPLRLLLIEDDEDDFLIIRDLLREAGNLHYVLEWVDSFERGLNAIDSDAHDLYLIDYRLGADSGLELVRHASARGMQHPLILLTGQDDSDLDARAIELGASDYLVKGQFDGRLLGRSIRYALERATARERLSRSNTRSTLLQRCLEASYNGVLIVDARAADQPIIYANQAFERITGYREEEVLGRNCRFLQGNQTQQPGIAEIRRCMAEQREAHVVLRNFRKDGSAFWNDLYIAPVPDERGVITHYIGVQNDISERKRFESELAYNASHDVLTGLPNRSLLEDRLLQGCQIARRYARELAVMLIDLDGFKPINDTLGHAMGDKILVEVAQRMNAQIRPGDTLARLGGDEFVVLLPDLAHGEDALLVAERLIHSIARPYHFNELELHVTASIGITLSDGDIEQPMKLIQEADLAMYQAKQHGRNNYQWYTEHLNQEVSERMTLRNELQKAIETMSFELHYQPQIDARSGAVIGSEALLRWPHAERGMISPMQFIPVAEDTGQIIPISQWVLDTACRHNRQLLDQGLARGAVSVNISAVHFLRSNFVETVRRALDNSALPAHLLELEITESVLLKNAERAIELLHELRALGVGLALDDFGTGYSSLSYLKDLPIDKVKIDRSFVHELISDRRDAAITQGIISMAHHLDLMVVAEGVETAEQADFLSRNQCDAFQGYLYARAMPFAELERYLQQARQPGKTLKK</sequence>
<comment type="cofactor">
    <cofactor evidence="1">
        <name>Mg(2+)</name>
        <dbReference type="ChEBI" id="CHEBI:18420"/>
    </cofactor>
</comment>
<reference evidence="13" key="1">
    <citation type="submission" date="2016-10" db="EMBL/GenBank/DDBJ databases">
        <authorList>
            <person name="Varghese N."/>
            <person name="Submissions S."/>
        </authorList>
    </citation>
    <scope>NUCLEOTIDE SEQUENCE [LARGE SCALE GENOMIC DNA]</scope>
    <source>
        <strain evidence="13">JCM 18195</strain>
    </source>
</reference>
<evidence type="ECO:0000259" key="10">
    <source>
        <dbReference type="PROSITE" id="PS50883"/>
    </source>
</evidence>
<evidence type="ECO:0000313" key="13">
    <source>
        <dbReference type="Proteomes" id="UP000243084"/>
    </source>
</evidence>
<comment type="catalytic activity">
    <reaction evidence="5">
        <text>3',3'-c-di-GMP + H2O = 5'-phosphoguanylyl(3'-&gt;5')guanosine + H(+)</text>
        <dbReference type="Rhea" id="RHEA:24902"/>
        <dbReference type="ChEBI" id="CHEBI:15377"/>
        <dbReference type="ChEBI" id="CHEBI:15378"/>
        <dbReference type="ChEBI" id="CHEBI:58754"/>
        <dbReference type="ChEBI" id="CHEBI:58805"/>
        <dbReference type="EC" id="3.1.4.52"/>
    </reaction>
    <physiologicalReaction direction="left-to-right" evidence="5">
        <dbReference type="Rhea" id="RHEA:24903"/>
    </physiologicalReaction>
</comment>
<evidence type="ECO:0000259" key="11">
    <source>
        <dbReference type="PROSITE" id="PS50887"/>
    </source>
</evidence>
<dbReference type="GO" id="GO:0000160">
    <property type="term" value="P:phosphorelay signal transduction system"/>
    <property type="evidence" value="ECO:0007669"/>
    <property type="project" value="InterPro"/>
</dbReference>
<accession>A0A1I5TLH0</accession>